<proteinExistence type="predicted"/>
<reference evidence="1 2" key="1">
    <citation type="submission" date="2020-08" db="EMBL/GenBank/DDBJ databases">
        <title>Genomic Encyclopedia of Type Strains, Phase IV (KMG-IV): sequencing the most valuable type-strain genomes for metagenomic binning, comparative biology and taxonomic classification.</title>
        <authorList>
            <person name="Goeker M."/>
        </authorList>
    </citation>
    <scope>NUCLEOTIDE SEQUENCE [LARGE SCALE GENOMIC DNA]</scope>
    <source>
        <strain evidence="1 2">DSM 103737</strain>
    </source>
</reference>
<organism evidence="1 2">
    <name type="scientific">Chelatococcus caeni</name>
    <dbReference type="NCBI Taxonomy" id="1348468"/>
    <lineage>
        <taxon>Bacteria</taxon>
        <taxon>Pseudomonadati</taxon>
        <taxon>Pseudomonadota</taxon>
        <taxon>Alphaproteobacteria</taxon>
        <taxon>Hyphomicrobiales</taxon>
        <taxon>Chelatococcaceae</taxon>
        <taxon>Chelatococcus</taxon>
    </lineage>
</organism>
<dbReference type="EMBL" id="JACIEN010000001">
    <property type="protein sequence ID" value="MBB4016727.1"/>
    <property type="molecule type" value="Genomic_DNA"/>
</dbReference>
<keyword evidence="2" id="KW-1185">Reference proteome</keyword>
<dbReference type="RefSeq" id="WP_183316266.1">
    <property type="nucleotide sequence ID" value="NZ_JACIEN010000001.1"/>
</dbReference>
<accession>A0A840C2Q4</accession>
<comment type="caution">
    <text evidence="1">The sequence shown here is derived from an EMBL/GenBank/DDBJ whole genome shotgun (WGS) entry which is preliminary data.</text>
</comment>
<name>A0A840C2Q4_9HYPH</name>
<evidence type="ECO:0000313" key="2">
    <source>
        <dbReference type="Proteomes" id="UP000577362"/>
    </source>
</evidence>
<sequence length="133" mass="13589">MPLAKPRNTITRAPDLLVIPVAAATVIQQGALVCVDGGHAVPGATAAELTAAGRAEETVDNSDGAAGAKAITIRRGVFKWKNAAADPIGQADLLADCYVVDDETVAKTDGAGTRSRAGKVLDIEPTGVWVETL</sequence>
<dbReference type="Proteomes" id="UP000577362">
    <property type="component" value="Unassembled WGS sequence"/>
</dbReference>
<dbReference type="AlphaFoldDB" id="A0A840C2Q4"/>
<gene>
    <name evidence="1" type="ORF">GGR16_001733</name>
</gene>
<evidence type="ECO:0000313" key="1">
    <source>
        <dbReference type="EMBL" id="MBB4016727.1"/>
    </source>
</evidence>
<evidence type="ECO:0008006" key="3">
    <source>
        <dbReference type="Google" id="ProtNLM"/>
    </source>
</evidence>
<protein>
    <recommendedName>
        <fullName evidence="3">Head decoration protein</fullName>
    </recommendedName>
</protein>